<evidence type="ECO:0008006" key="3">
    <source>
        <dbReference type="Google" id="ProtNLM"/>
    </source>
</evidence>
<dbReference type="AlphaFoldDB" id="A0A117R0N5"/>
<reference evidence="1 2" key="1">
    <citation type="submission" date="2015-10" db="EMBL/GenBank/DDBJ databases">
        <title>Draft genome sequence of Streptomyces canus DSM 40017, type strain for the species Streptomyces canus.</title>
        <authorList>
            <person name="Ruckert C."/>
            <person name="Winkler A."/>
            <person name="Kalinowski J."/>
            <person name="Kampfer P."/>
            <person name="Glaeser S."/>
        </authorList>
    </citation>
    <scope>NUCLEOTIDE SEQUENCE [LARGE SCALE GENOMIC DNA]</scope>
    <source>
        <strain evidence="1 2">DSM 40017</strain>
    </source>
</reference>
<proteinExistence type="predicted"/>
<gene>
    <name evidence="1" type="ORF">AQJ46_29570</name>
</gene>
<organism evidence="1 2">
    <name type="scientific">Streptomyces canus</name>
    <dbReference type="NCBI Taxonomy" id="58343"/>
    <lineage>
        <taxon>Bacteria</taxon>
        <taxon>Bacillati</taxon>
        <taxon>Actinomycetota</taxon>
        <taxon>Actinomycetes</taxon>
        <taxon>Kitasatosporales</taxon>
        <taxon>Streptomycetaceae</taxon>
        <taxon>Streptomyces</taxon>
        <taxon>Streptomyces aurantiacus group</taxon>
    </lineage>
</organism>
<protein>
    <recommendedName>
        <fullName evidence="3">Lipoprotein</fullName>
    </recommendedName>
</protein>
<dbReference type="Proteomes" id="UP000053669">
    <property type="component" value="Unassembled WGS sequence"/>
</dbReference>
<dbReference type="EMBL" id="LMWU01000029">
    <property type="protein sequence ID" value="KUN64591.1"/>
    <property type="molecule type" value="Genomic_DNA"/>
</dbReference>
<dbReference type="RefSeq" id="WP_059208476.1">
    <property type="nucleotide sequence ID" value="NZ_KQ948665.1"/>
</dbReference>
<comment type="caution">
    <text evidence="1">The sequence shown here is derived from an EMBL/GenBank/DDBJ whole genome shotgun (WGS) entry which is preliminary data.</text>
</comment>
<sequence length="162" mass="17140">MRRGVFAVAGVVVAVGLLSGCGAEILPLVALRVDDGGAPDVVLRPCGDDLIQGLSLEGAPAGDGSERNLSGWRVPGKRRGADAEFPLFSPPATWHARAVGEQRPVPSYTYELAFGKAEFNYEYTGTVTFRASDLAALRPGQVWADGRAMSLGEFEELAEDSC</sequence>
<accession>A0A117R0N5</accession>
<dbReference type="PROSITE" id="PS51257">
    <property type="entry name" value="PROKAR_LIPOPROTEIN"/>
    <property type="match status" value="1"/>
</dbReference>
<name>A0A117R0N5_9ACTN</name>
<evidence type="ECO:0000313" key="2">
    <source>
        <dbReference type="Proteomes" id="UP000053669"/>
    </source>
</evidence>
<evidence type="ECO:0000313" key="1">
    <source>
        <dbReference type="EMBL" id="KUN64591.1"/>
    </source>
</evidence>